<reference evidence="3 4" key="1">
    <citation type="submission" date="2024-01" db="EMBL/GenBank/DDBJ databases">
        <title>Comparative genomics of Cryptococcus and Kwoniella reveals pathogenesis evolution and contrasting modes of karyotype evolution via chromosome fusion or intercentromeric recombination.</title>
        <authorList>
            <person name="Coelho M.A."/>
            <person name="David-Palma M."/>
            <person name="Shea T."/>
            <person name="Bowers K."/>
            <person name="McGinley-Smith S."/>
            <person name="Mohammad A.W."/>
            <person name="Gnirke A."/>
            <person name="Yurkov A.M."/>
            <person name="Nowrousian M."/>
            <person name="Sun S."/>
            <person name="Cuomo C.A."/>
            <person name="Heitman J."/>
        </authorList>
    </citation>
    <scope>NUCLEOTIDE SEQUENCE [LARGE SCALE GENOMIC DNA]</scope>
    <source>
        <strain evidence="3 4">CBS 6074</strain>
    </source>
</reference>
<feature type="compositionally biased region" description="Basic and acidic residues" evidence="1">
    <location>
        <begin position="224"/>
        <end position="238"/>
    </location>
</feature>
<feature type="compositionally biased region" description="Low complexity" evidence="1">
    <location>
        <begin position="181"/>
        <end position="192"/>
    </location>
</feature>
<feature type="compositionally biased region" description="Basic and acidic residues" evidence="1">
    <location>
        <begin position="193"/>
        <end position="202"/>
    </location>
</feature>
<sequence>MAEEEVDWEDDLGLGAQPGNGIAKDEDDAISLDGNDAVVEATGKNESSRSNSNQPPSGPRKGADEQKPQSNSENAAAAEGNDNNGGSSPLPPGWTAIMSKSHNRHFFYHKETNTTVWDKPSVSTNKEGKDDPSSPPLITEDVKPKDDSNTRSANTGDNKDQRVRGIETKPHYDKYWAQRDQSYQAQTQAHHQANQEKRRPRESSPPSGYRNNNYNNDRYNNNQGDREYKRFKGGDEPRSGNNFRRQESYNAKYDNNRGQEKDFPKPLAQTPVVQSDDVRTKPYNGAFVPPVVKHFNPNHPAGSRSPPPASATVPSRRAVPSDKPLTGKYPRDYNKGYQSNYNKDDNYRKPNYHRQDSAPYDSRGSRPPPGGDVDEAELERAKIRDEARKAQEKLEFLKEAEARLEREMSEKKGNDNKREAYQSRGPSSGDYQDSRKPYTPRDRDSRPSSPPPPPSSSRYDRGGDNDKYGDNNYRNNNYNKPYYNNNRGGYDNGRSSRGGYDNGRSSRGNRGYDNRSSNHRSNSPSRPNSPPPPGSSSKYQERRSNDRDDREPTRDLASRIGSGSQRS</sequence>
<feature type="compositionally biased region" description="Basic and acidic residues" evidence="1">
    <location>
        <begin position="157"/>
        <end position="177"/>
    </location>
</feature>
<feature type="compositionally biased region" description="Basic and acidic residues" evidence="1">
    <location>
        <begin position="458"/>
        <end position="469"/>
    </location>
</feature>
<feature type="compositionally biased region" description="Low complexity" evidence="1">
    <location>
        <begin position="70"/>
        <end position="88"/>
    </location>
</feature>
<gene>
    <name evidence="3" type="ORF">L201_001761</name>
</gene>
<dbReference type="RefSeq" id="XP_066073645.1">
    <property type="nucleotide sequence ID" value="XM_066217548.1"/>
</dbReference>
<dbReference type="EMBL" id="CP144099">
    <property type="protein sequence ID" value="WWC86882.1"/>
    <property type="molecule type" value="Genomic_DNA"/>
</dbReference>
<feature type="compositionally biased region" description="Basic and acidic residues" evidence="1">
    <location>
        <begin position="539"/>
        <end position="557"/>
    </location>
</feature>
<accession>A0AAX4JND1</accession>
<feature type="compositionally biased region" description="Acidic residues" evidence="1">
    <location>
        <begin position="1"/>
        <end position="12"/>
    </location>
</feature>
<dbReference type="Pfam" id="PF00397">
    <property type="entry name" value="WW"/>
    <property type="match status" value="1"/>
</dbReference>
<feature type="compositionally biased region" description="Low complexity" evidence="1">
    <location>
        <begin position="470"/>
        <end position="499"/>
    </location>
</feature>
<dbReference type="SMART" id="SM00456">
    <property type="entry name" value="WW"/>
    <property type="match status" value="1"/>
</dbReference>
<feature type="region of interest" description="Disordered" evidence="1">
    <location>
        <begin position="110"/>
        <end position="386"/>
    </location>
</feature>
<feature type="compositionally biased region" description="Polar residues" evidence="1">
    <location>
        <begin position="44"/>
        <end position="55"/>
    </location>
</feature>
<protein>
    <recommendedName>
        <fullName evidence="2">WW domain-containing protein</fullName>
    </recommendedName>
</protein>
<evidence type="ECO:0000313" key="3">
    <source>
        <dbReference type="EMBL" id="WWC86882.1"/>
    </source>
</evidence>
<dbReference type="InterPro" id="IPR036020">
    <property type="entry name" value="WW_dom_sf"/>
</dbReference>
<feature type="compositionally biased region" description="Basic and acidic residues" evidence="1">
    <location>
        <begin position="140"/>
        <end position="149"/>
    </location>
</feature>
<keyword evidence="4" id="KW-1185">Reference proteome</keyword>
<feature type="compositionally biased region" description="Basic and acidic residues" evidence="1">
    <location>
        <begin position="432"/>
        <end position="446"/>
    </location>
</feature>
<name>A0AAX4JND1_9TREE</name>
<organism evidence="3 4">
    <name type="scientific">Kwoniella dendrophila CBS 6074</name>
    <dbReference type="NCBI Taxonomy" id="1295534"/>
    <lineage>
        <taxon>Eukaryota</taxon>
        <taxon>Fungi</taxon>
        <taxon>Dikarya</taxon>
        <taxon>Basidiomycota</taxon>
        <taxon>Agaricomycotina</taxon>
        <taxon>Tremellomycetes</taxon>
        <taxon>Tremellales</taxon>
        <taxon>Cryptococcaceae</taxon>
        <taxon>Kwoniella</taxon>
    </lineage>
</organism>
<evidence type="ECO:0000313" key="4">
    <source>
        <dbReference type="Proteomes" id="UP001355207"/>
    </source>
</evidence>
<proteinExistence type="predicted"/>
<evidence type="ECO:0000256" key="1">
    <source>
        <dbReference type="SAM" id="MobiDB-lite"/>
    </source>
</evidence>
<dbReference type="GeneID" id="91092433"/>
<dbReference type="AlphaFoldDB" id="A0AAX4JND1"/>
<evidence type="ECO:0000259" key="2">
    <source>
        <dbReference type="PROSITE" id="PS50020"/>
    </source>
</evidence>
<feature type="domain" description="WW" evidence="2">
    <location>
        <begin position="88"/>
        <end position="122"/>
    </location>
</feature>
<feature type="region of interest" description="Disordered" evidence="1">
    <location>
        <begin position="1"/>
        <end position="97"/>
    </location>
</feature>
<dbReference type="Gene3D" id="2.20.70.10">
    <property type="match status" value="1"/>
</dbReference>
<feature type="compositionally biased region" description="Basic and acidic residues" evidence="1">
    <location>
        <begin position="254"/>
        <end position="264"/>
    </location>
</feature>
<feature type="compositionally biased region" description="Basic and acidic residues" evidence="1">
    <location>
        <begin position="342"/>
        <end position="356"/>
    </location>
</feature>
<dbReference type="CDD" id="cd00201">
    <property type="entry name" value="WW"/>
    <property type="match status" value="1"/>
</dbReference>
<dbReference type="Proteomes" id="UP001355207">
    <property type="component" value="Chromosome 2"/>
</dbReference>
<feature type="region of interest" description="Disordered" evidence="1">
    <location>
        <begin position="405"/>
        <end position="567"/>
    </location>
</feature>
<dbReference type="SUPFAM" id="SSF51045">
    <property type="entry name" value="WW domain"/>
    <property type="match status" value="1"/>
</dbReference>
<dbReference type="PROSITE" id="PS50020">
    <property type="entry name" value="WW_DOMAIN_2"/>
    <property type="match status" value="1"/>
</dbReference>
<feature type="compositionally biased region" description="Polar residues" evidence="1">
    <location>
        <begin position="113"/>
        <end position="125"/>
    </location>
</feature>
<feature type="compositionally biased region" description="Low complexity" evidence="1">
    <location>
        <begin position="209"/>
        <end position="222"/>
    </location>
</feature>
<dbReference type="InterPro" id="IPR001202">
    <property type="entry name" value="WW_dom"/>
</dbReference>
<feature type="compositionally biased region" description="Basic and acidic residues" evidence="1">
    <location>
        <begin position="405"/>
        <end position="421"/>
    </location>
</feature>